<dbReference type="Pfam" id="PF14353">
    <property type="entry name" value="CpXC"/>
    <property type="match status" value="1"/>
</dbReference>
<dbReference type="AlphaFoldDB" id="A0A6P0CD69"/>
<comment type="caution">
    <text evidence="2">The sequence shown here is derived from an EMBL/GenBank/DDBJ whole genome shotgun (WGS) entry which is preliminary data.</text>
</comment>
<evidence type="ECO:0000259" key="1">
    <source>
        <dbReference type="Pfam" id="PF14353"/>
    </source>
</evidence>
<evidence type="ECO:0000313" key="2">
    <source>
        <dbReference type="EMBL" id="NEK24102.1"/>
    </source>
</evidence>
<reference evidence="2 3" key="1">
    <citation type="submission" date="2020-01" db="EMBL/GenBank/DDBJ databases">
        <title>Sulfitobacter sediminilitoris sp. nov., isolated from a tidal flat.</title>
        <authorList>
            <person name="Park S."/>
            <person name="Yoon J.-H."/>
        </authorList>
    </citation>
    <scope>NUCLEOTIDE SEQUENCE [LARGE SCALE GENOMIC DNA]</scope>
    <source>
        <strain evidence="2 3">JBTF-M27</strain>
    </source>
</reference>
<keyword evidence="3" id="KW-1185">Reference proteome</keyword>
<proteinExistence type="predicted"/>
<evidence type="ECO:0000313" key="3">
    <source>
        <dbReference type="Proteomes" id="UP000468591"/>
    </source>
</evidence>
<dbReference type="InterPro" id="IPR025682">
    <property type="entry name" value="CpXC_dom"/>
</dbReference>
<gene>
    <name evidence="2" type="ORF">GV827_17075</name>
</gene>
<protein>
    <recommendedName>
        <fullName evidence="1">CpXC domain-containing protein</fullName>
    </recommendedName>
</protein>
<feature type="domain" description="CpXC" evidence="1">
    <location>
        <begin position="9"/>
        <end position="144"/>
    </location>
</feature>
<sequence length="232" mass="26114">MSLFTTTTIECSECQTTSDFQAAGSVNADRRPDLRDDILNNSFQSVNCPSCDAEMRLEPLFNYLDMEFGLWLAAYPPRQITDFRTLEKEVQALFDESYGAKATPSAQEVGADLRPRLTFGWPATREKLLLRKSGLDDVSIEMLKLDLLRRVPEAPLQAGIELRVVDVAPDTLTLVWIDMMTEDVSQQIEVDRALLLEIEANPEGWNPIRTDLTKGMFVDMQKLYMGVGQDAA</sequence>
<dbReference type="Proteomes" id="UP000468591">
    <property type="component" value="Unassembled WGS sequence"/>
</dbReference>
<organism evidence="2 3">
    <name type="scientific">Sulfitobacter sediminilitoris</name>
    <dbReference type="NCBI Taxonomy" id="2698830"/>
    <lineage>
        <taxon>Bacteria</taxon>
        <taxon>Pseudomonadati</taxon>
        <taxon>Pseudomonadota</taxon>
        <taxon>Alphaproteobacteria</taxon>
        <taxon>Rhodobacterales</taxon>
        <taxon>Roseobacteraceae</taxon>
        <taxon>Sulfitobacter</taxon>
    </lineage>
</organism>
<dbReference type="EMBL" id="JAABNT010000012">
    <property type="protein sequence ID" value="NEK24102.1"/>
    <property type="molecule type" value="Genomic_DNA"/>
</dbReference>
<dbReference type="RefSeq" id="WP_164355029.1">
    <property type="nucleotide sequence ID" value="NZ_JAABNT010000012.1"/>
</dbReference>
<name>A0A6P0CD69_9RHOB</name>
<accession>A0A6P0CD69</accession>